<protein>
    <recommendedName>
        <fullName evidence="1">Nudix hydrolase domain-containing protein</fullName>
    </recommendedName>
</protein>
<evidence type="ECO:0000313" key="2">
    <source>
        <dbReference type="EMBL" id="SZX66455.1"/>
    </source>
</evidence>
<dbReference type="EMBL" id="FNXT01000701">
    <property type="protein sequence ID" value="SZX66455.1"/>
    <property type="molecule type" value="Genomic_DNA"/>
</dbReference>
<feature type="domain" description="Nudix hydrolase" evidence="1">
    <location>
        <begin position="3"/>
        <end position="140"/>
    </location>
</feature>
<accession>A0A383VLP5</accession>
<proteinExistence type="predicted"/>
<dbReference type="GO" id="GO:0004452">
    <property type="term" value="F:isopentenyl-diphosphate delta-isomerase activity"/>
    <property type="evidence" value="ECO:0007669"/>
    <property type="project" value="TreeGrafter"/>
</dbReference>
<dbReference type="InterPro" id="IPR015797">
    <property type="entry name" value="NUDIX_hydrolase-like_dom_sf"/>
</dbReference>
<reference evidence="2 3" key="1">
    <citation type="submission" date="2016-10" db="EMBL/GenBank/DDBJ databases">
        <authorList>
            <person name="Cai Z."/>
        </authorList>
    </citation>
    <scope>NUCLEOTIDE SEQUENCE [LARGE SCALE GENOMIC DNA]</scope>
</reference>
<dbReference type="SUPFAM" id="SSF55811">
    <property type="entry name" value="Nudix"/>
    <property type="match status" value="1"/>
</dbReference>
<name>A0A383VLP5_TETOB</name>
<dbReference type="PROSITE" id="PS51462">
    <property type="entry name" value="NUDIX"/>
    <property type="match status" value="1"/>
</dbReference>
<evidence type="ECO:0000259" key="1">
    <source>
        <dbReference type="PROSITE" id="PS51462"/>
    </source>
</evidence>
<dbReference type="GO" id="GO:0009240">
    <property type="term" value="P:isopentenyl diphosphate biosynthetic process"/>
    <property type="evidence" value="ECO:0007669"/>
    <property type="project" value="TreeGrafter"/>
</dbReference>
<dbReference type="AlphaFoldDB" id="A0A383VLP5"/>
<dbReference type="PANTHER" id="PTHR10885:SF20">
    <property type="entry name" value="NUDIX HYDROLASE DOMAIN-CONTAINING PROTEIN"/>
    <property type="match status" value="1"/>
</dbReference>
<gene>
    <name evidence="2" type="ORF">BQ4739_LOCUS6868</name>
</gene>
<dbReference type="GO" id="GO:0005737">
    <property type="term" value="C:cytoplasm"/>
    <property type="evidence" value="ECO:0007669"/>
    <property type="project" value="TreeGrafter"/>
</dbReference>
<evidence type="ECO:0000313" key="3">
    <source>
        <dbReference type="Proteomes" id="UP000256970"/>
    </source>
</evidence>
<dbReference type="Proteomes" id="UP000256970">
    <property type="component" value="Unassembled WGS sequence"/>
</dbReference>
<organism evidence="2 3">
    <name type="scientific">Tetradesmus obliquus</name>
    <name type="common">Green alga</name>
    <name type="synonym">Acutodesmus obliquus</name>
    <dbReference type="NCBI Taxonomy" id="3088"/>
    <lineage>
        <taxon>Eukaryota</taxon>
        <taxon>Viridiplantae</taxon>
        <taxon>Chlorophyta</taxon>
        <taxon>core chlorophytes</taxon>
        <taxon>Chlorophyceae</taxon>
        <taxon>CS clade</taxon>
        <taxon>Sphaeropleales</taxon>
        <taxon>Scenedesmaceae</taxon>
        <taxon>Tetradesmus</taxon>
    </lineage>
</organism>
<dbReference type="STRING" id="3088.A0A383VLP5"/>
<dbReference type="InterPro" id="IPR000086">
    <property type="entry name" value="NUDIX_hydrolase_dom"/>
</dbReference>
<sequence length="214" mass="23800">MGLLHKAVYCFVFDTRGRLLIQRRSSKKSIGPNQWDLSVAEHLSPGESFREAAARGLQEELGITGVLLPQQPLGPMHRRSLLVPGKYVDNELVESYELRDFQGEVSFNPAEVSEVKYIELPDLVTQMAAEPQNFTEWFRDELALLCFFGCEPVDGSCSSQQQQCAGDPNLNRLEWQLAGRGTGCCACCVCTWRCMAAHNAALSSISEQARVSLQ</sequence>
<dbReference type="Pfam" id="PF00293">
    <property type="entry name" value="NUDIX"/>
    <property type="match status" value="1"/>
</dbReference>
<dbReference type="PANTHER" id="PTHR10885">
    <property type="entry name" value="ISOPENTENYL-DIPHOSPHATE DELTA-ISOMERASE"/>
    <property type="match status" value="1"/>
</dbReference>
<keyword evidence="3" id="KW-1185">Reference proteome</keyword>
<dbReference type="Gene3D" id="3.90.79.10">
    <property type="entry name" value="Nucleoside Triphosphate Pyrophosphohydrolase"/>
    <property type="match status" value="1"/>
</dbReference>